<evidence type="ECO:0008006" key="3">
    <source>
        <dbReference type="Google" id="ProtNLM"/>
    </source>
</evidence>
<name>A0A2V2YM94_9BACL</name>
<evidence type="ECO:0000313" key="2">
    <source>
        <dbReference type="Proteomes" id="UP000246635"/>
    </source>
</evidence>
<protein>
    <recommendedName>
        <fullName evidence="3">Nucleotidyltransferase-like protein</fullName>
    </recommendedName>
</protein>
<dbReference type="Proteomes" id="UP000246635">
    <property type="component" value="Unassembled WGS sequence"/>
</dbReference>
<evidence type="ECO:0000313" key="1">
    <source>
        <dbReference type="EMBL" id="PWV95239.1"/>
    </source>
</evidence>
<proteinExistence type="predicted"/>
<dbReference type="AlphaFoldDB" id="A0A2V2YM94"/>
<gene>
    <name evidence="1" type="ORF">DFQ01_12975</name>
</gene>
<reference evidence="1 2" key="1">
    <citation type="submission" date="2018-05" db="EMBL/GenBank/DDBJ databases">
        <title>Genomic Encyclopedia of Type Strains, Phase III (KMG-III): the genomes of soil and plant-associated and newly described type strains.</title>
        <authorList>
            <person name="Whitman W."/>
        </authorList>
    </citation>
    <scope>NUCLEOTIDE SEQUENCE [LARGE SCALE GENOMIC DNA]</scope>
    <source>
        <strain evidence="1 2">CECT 5696</strain>
    </source>
</reference>
<sequence>MFMSEALQLKYRTAMETFVERVSKDSHILAIFIGGSLSYDQVWEKSDIDVHLVSDDEKRAYAPFHLVEDGIVFSVNLLSRTQFRKTLERVVQGSALHSFLYKSKLVYCKDEAVRDIYERMSKVGDRDREIQLLMIASIAIVNLEKAEKWIAVKHDPTYSFVFMMKIVEQLAQIEVILNRDIPTREVIHQALRYNPGFFDWMYTGLVHGTKDEESMMEAVKRADEYLLQHKDELFRLLLAYLKDEQDVRSFSDLMQDMKQKHHMEDGLIVHATEWLAEKGFIDKASSPVKLTPKSRVEVDELAYFMLDERM</sequence>
<dbReference type="SUPFAM" id="SSF81301">
    <property type="entry name" value="Nucleotidyltransferase"/>
    <property type="match status" value="1"/>
</dbReference>
<dbReference type="Gene3D" id="3.30.460.10">
    <property type="entry name" value="Beta Polymerase, domain 2"/>
    <property type="match status" value="1"/>
</dbReference>
<accession>A0A2V2YM94</accession>
<comment type="caution">
    <text evidence="1">The sequence shown here is derived from an EMBL/GenBank/DDBJ whole genome shotgun (WGS) entry which is preliminary data.</text>
</comment>
<dbReference type="InterPro" id="IPR043519">
    <property type="entry name" value="NT_sf"/>
</dbReference>
<organism evidence="1 2">
    <name type="scientific">Paenibacillus cellulosilyticus</name>
    <dbReference type="NCBI Taxonomy" id="375489"/>
    <lineage>
        <taxon>Bacteria</taxon>
        <taxon>Bacillati</taxon>
        <taxon>Bacillota</taxon>
        <taxon>Bacilli</taxon>
        <taxon>Bacillales</taxon>
        <taxon>Paenibacillaceae</taxon>
        <taxon>Paenibacillus</taxon>
    </lineage>
</organism>
<dbReference type="EMBL" id="QGTQ01000029">
    <property type="protein sequence ID" value="PWV95239.1"/>
    <property type="molecule type" value="Genomic_DNA"/>
</dbReference>
<keyword evidence="2" id="KW-1185">Reference proteome</keyword>